<dbReference type="Proteomes" id="UP001183648">
    <property type="component" value="Unassembled WGS sequence"/>
</dbReference>
<feature type="domain" description="N-acetyltransferase" evidence="2">
    <location>
        <begin position="14"/>
        <end position="186"/>
    </location>
</feature>
<organism evidence="3 4">
    <name type="scientific">Nocardioides marmoribigeumensis</name>
    <dbReference type="NCBI Taxonomy" id="433649"/>
    <lineage>
        <taxon>Bacteria</taxon>
        <taxon>Bacillati</taxon>
        <taxon>Actinomycetota</taxon>
        <taxon>Actinomycetes</taxon>
        <taxon>Propionibacteriales</taxon>
        <taxon>Nocardioidaceae</taxon>
        <taxon>Nocardioides</taxon>
    </lineage>
</organism>
<dbReference type="Pfam" id="PF00583">
    <property type="entry name" value="Acetyltransf_1"/>
    <property type="match status" value="1"/>
</dbReference>
<proteinExistence type="predicted"/>
<dbReference type="EMBL" id="JAVDYG010000001">
    <property type="protein sequence ID" value="MDR7362324.1"/>
    <property type="molecule type" value="Genomic_DNA"/>
</dbReference>
<feature type="compositionally biased region" description="Low complexity" evidence="1">
    <location>
        <begin position="215"/>
        <end position="225"/>
    </location>
</feature>
<feature type="region of interest" description="Disordered" evidence="1">
    <location>
        <begin position="212"/>
        <end position="234"/>
    </location>
</feature>
<keyword evidence="4" id="KW-1185">Reference proteome</keyword>
<reference evidence="3 4" key="1">
    <citation type="submission" date="2023-07" db="EMBL/GenBank/DDBJ databases">
        <title>Sequencing the genomes of 1000 actinobacteria strains.</title>
        <authorList>
            <person name="Klenk H.-P."/>
        </authorList>
    </citation>
    <scope>NUCLEOTIDE SEQUENCE [LARGE SCALE GENOMIC DNA]</scope>
    <source>
        <strain evidence="3 4">DSM 19426</strain>
    </source>
</reference>
<dbReference type="RefSeq" id="WP_310301623.1">
    <property type="nucleotide sequence ID" value="NZ_BAAAPS010000008.1"/>
</dbReference>
<dbReference type="Gene3D" id="3.40.630.30">
    <property type="match status" value="1"/>
</dbReference>
<sequence length="234" mass="25228">MSRRLARLTQDTLLDLPPAVRSDLLWELDPVRRRALQDGSAEEVRGRAEAEKAAWVSQVLLEWGSCGRVAYVDDVPAGFVQYAPPVWFPGTSSFATAPVSEDAVQLATVVVFEGYAGAGLGRVLLQVMARDLVKRGGIKAVEAVASARAGDLAGDCGPVPAEFLERVGFRTARAHPSHPRMRLDLRTALSWREEVGTAWERLIGVVRPPAPAPAPVSRRPVVIPRESPDGPAAL</sequence>
<protein>
    <submittedName>
        <fullName evidence="3">GNAT superfamily N-acetyltransferase</fullName>
    </submittedName>
</protein>
<accession>A0ABU2BWD2</accession>
<name>A0ABU2BWD2_9ACTN</name>
<gene>
    <name evidence="3" type="ORF">J2S63_001877</name>
</gene>
<dbReference type="PROSITE" id="PS51186">
    <property type="entry name" value="GNAT"/>
    <property type="match status" value="1"/>
</dbReference>
<evidence type="ECO:0000256" key="1">
    <source>
        <dbReference type="SAM" id="MobiDB-lite"/>
    </source>
</evidence>
<evidence type="ECO:0000313" key="3">
    <source>
        <dbReference type="EMBL" id="MDR7362324.1"/>
    </source>
</evidence>
<evidence type="ECO:0000259" key="2">
    <source>
        <dbReference type="PROSITE" id="PS51186"/>
    </source>
</evidence>
<dbReference type="InterPro" id="IPR000182">
    <property type="entry name" value="GNAT_dom"/>
</dbReference>
<comment type="caution">
    <text evidence="3">The sequence shown here is derived from an EMBL/GenBank/DDBJ whole genome shotgun (WGS) entry which is preliminary data.</text>
</comment>
<dbReference type="InterPro" id="IPR016181">
    <property type="entry name" value="Acyl_CoA_acyltransferase"/>
</dbReference>
<evidence type="ECO:0000313" key="4">
    <source>
        <dbReference type="Proteomes" id="UP001183648"/>
    </source>
</evidence>
<dbReference type="SUPFAM" id="SSF55729">
    <property type="entry name" value="Acyl-CoA N-acyltransferases (Nat)"/>
    <property type="match status" value="1"/>
</dbReference>